<comment type="catalytic activity">
    <reaction evidence="3">
        <text>uridine(1911/1915/1917) in 23S rRNA = pseudouridine(1911/1915/1917) in 23S rRNA</text>
        <dbReference type="Rhea" id="RHEA:42524"/>
        <dbReference type="Rhea" id="RHEA-COMP:10097"/>
        <dbReference type="Rhea" id="RHEA-COMP:10098"/>
        <dbReference type="ChEBI" id="CHEBI:65314"/>
        <dbReference type="ChEBI" id="CHEBI:65315"/>
        <dbReference type="EC" id="5.4.99.23"/>
    </reaction>
</comment>
<dbReference type="Pfam" id="PF00849">
    <property type="entry name" value="PseudoU_synth_2"/>
    <property type="match status" value="1"/>
</dbReference>
<feature type="compositionally biased region" description="Low complexity" evidence="10">
    <location>
        <begin position="52"/>
        <end position="67"/>
    </location>
</feature>
<dbReference type="RefSeq" id="WP_251969977.1">
    <property type="nucleotide sequence ID" value="NZ_AP025730.1"/>
</dbReference>
<evidence type="ECO:0000256" key="2">
    <source>
        <dbReference type="ARBA" id="ARBA00023235"/>
    </source>
</evidence>
<evidence type="ECO:0000256" key="7">
    <source>
        <dbReference type="ARBA" id="ARBA00042840"/>
    </source>
</evidence>
<protein>
    <recommendedName>
        <fullName evidence="5">Ribosomal large subunit pseudouridine synthase D</fullName>
        <ecNumber evidence="4">5.4.99.23</ecNumber>
    </recommendedName>
    <alternativeName>
        <fullName evidence="6">23S rRNA pseudouridine(1911/1915/1917) synthase</fullName>
    </alternativeName>
    <alternativeName>
        <fullName evidence="7">rRNA pseudouridylate synthase D</fullName>
    </alternativeName>
    <alternativeName>
        <fullName evidence="8">rRNA-uridine isomerase D</fullName>
    </alternativeName>
</protein>
<dbReference type="InterPro" id="IPR002942">
    <property type="entry name" value="S4_RNA-bd"/>
</dbReference>
<dbReference type="NCBIfam" id="TIGR00005">
    <property type="entry name" value="rluA_subfam"/>
    <property type="match status" value="1"/>
</dbReference>
<evidence type="ECO:0000259" key="11">
    <source>
        <dbReference type="SMART" id="SM00363"/>
    </source>
</evidence>
<name>A0ABN6PNC5_9BURK</name>
<dbReference type="SUPFAM" id="SSF55174">
    <property type="entry name" value="Alpha-L RNA-binding motif"/>
    <property type="match status" value="1"/>
</dbReference>
<dbReference type="SMART" id="SM00363">
    <property type="entry name" value="S4"/>
    <property type="match status" value="1"/>
</dbReference>
<dbReference type="Gene3D" id="3.10.290.10">
    <property type="entry name" value="RNA-binding S4 domain"/>
    <property type="match status" value="1"/>
</dbReference>
<dbReference type="CDD" id="cd02869">
    <property type="entry name" value="PseudoU_synth_RluA_like"/>
    <property type="match status" value="1"/>
</dbReference>
<evidence type="ECO:0000256" key="8">
    <source>
        <dbReference type="ARBA" id="ARBA00043148"/>
    </source>
</evidence>
<evidence type="ECO:0000256" key="5">
    <source>
        <dbReference type="ARBA" id="ARBA00040039"/>
    </source>
</evidence>
<dbReference type="InterPro" id="IPR020103">
    <property type="entry name" value="PsdUridine_synth_cat_dom_sf"/>
</dbReference>
<dbReference type="PROSITE" id="PS50889">
    <property type="entry name" value="S4"/>
    <property type="match status" value="1"/>
</dbReference>
<dbReference type="PROSITE" id="PS01129">
    <property type="entry name" value="PSI_RLU"/>
    <property type="match status" value="1"/>
</dbReference>
<dbReference type="EC" id="5.4.99.23" evidence="4"/>
<evidence type="ECO:0000256" key="3">
    <source>
        <dbReference type="ARBA" id="ARBA00036882"/>
    </source>
</evidence>
<dbReference type="CDD" id="cd00165">
    <property type="entry name" value="S4"/>
    <property type="match status" value="1"/>
</dbReference>
<proteinExistence type="inferred from homology"/>
<evidence type="ECO:0000256" key="6">
    <source>
        <dbReference type="ARBA" id="ARBA00042264"/>
    </source>
</evidence>
<dbReference type="EMBL" id="AP025730">
    <property type="protein sequence ID" value="BDI06729.1"/>
    <property type="molecule type" value="Genomic_DNA"/>
</dbReference>
<keyword evidence="2" id="KW-0413">Isomerase</keyword>
<gene>
    <name evidence="12" type="primary">rluD</name>
    <name evidence="12" type="ORF">CATMQ487_36990</name>
</gene>
<evidence type="ECO:0000256" key="10">
    <source>
        <dbReference type="SAM" id="MobiDB-lite"/>
    </source>
</evidence>
<keyword evidence="9" id="KW-0694">RNA-binding</keyword>
<dbReference type="SUPFAM" id="SSF55120">
    <property type="entry name" value="Pseudouridine synthase"/>
    <property type="match status" value="1"/>
</dbReference>
<feature type="domain" description="RNA-binding S4" evidence="11">
    <location>
        <begin position="87"/>
        <end position="145"/>
    </location>
</feature>
<evidence type="ECO:0000256" key="1">
    <source>
        <dbReference type="ARBA" id="ARBA00010876"/>
    </source>
</evidence>
<evidence type="ECO:0000256" key="9">
    <source>
        <dbReference type="PROSITE-ProRule" id="PRU00182"/>
    </source>
</evidence>
<sequence>MKRSARAGAGLPGSGAGDRAPGQARAAVADEVDGLDEGVALDEGGDEDGGEDSPAGGDAGLPGAADGEAAHGGEQRQARVEVTEHGQRLDGWLVALAPEFSRSHLQQLIADGLVRCDGLVQTKPSRKVSVGQVIEVLLRPTAQSTAFQAEPLPLSIVFEDEHLLVVDKPAGLVVHPAAGHWSGTLLNGLLAHHAGAALLPRAGIVHRLDKDTSGLMVVAKTLVAQTALVRAIAAHEVRREYLALAHGRHASGLEVIDRPVGRDPVSRVRMAVHPAGKPARTDAHCLASVELPAGSLATGGGGASAGAWVSAWCCRLHTGRTHQIRVHLAAIGHPLVADALYGGRPQLGLARQALHAARLSFEHPVLGGWRVFSAALPPDLATAWQQLGPAVLRAAATMLEKRDA</sequence>
<accession>A0ABN6PNC5</accession>
<dbReference type="InterPro" id="IPR006145">
    <property type="entry name" value="PsdUridine_synth_RsuA/RluA"/>
</dbReference>
<feature type="compositionally biased region" description="Acidic residues" evidence="10">
    <location>
        <begin position="30"/>
        <end position="51"/>
    </location>
</feature>
<dbReference type="Proteomes" id="UP001057498">
    <property type="component" value="Chromosome"/>
</dbReference>
<comment type="similarity">
    <text evidence="1">Belongs to the pseudouridine synthase RluA family.</text>
</comment>
<feature type="region of interest" description="Disordered" evidence="10">
    <location>
        <begin position="1"/>
        <end position="75"/>
    </location>
</feature>
<evidence type="ECO:0000256" key="4">
    <source>
        <dbReference type="ARBA" id="ARBA00038942"/>
    </source>
</evidence>
<dbReference type="InterPro" id="IPR006224">
    <property type="entry name" value="PsdUridine_synth_RluA-like_CS"/>
</dbReference>
<dbReference type="InterPro" id="IPR006225">
    <property type="entry name" value="PsdUridine_synth_RluC/D"/>
</dbReference>
<dbReference type="InterPro" id="IPR036986">
    <property type="entry name" value="S4_RNA-bd_sf"/>
</dbReference>
<dbReference type="InterPro" id="IPR050188">
    <property type="entry name" value="RluA_PseudoU_synthase"/>
</dbReference>
<reference evidence="12" key="1">
    <citation type="submission" date="2022-04" db="EMBL/GenBank/DDBJ databases">
        <title>Whole genome sequence of Sphaerotilus sp. FB-5.</title>
        <authorList>
            <person name="Takeda M."/>
            <person name="Narihara S."/>
            <person name="Akimoto M."/>
            <person name="Akimoto R."/>
            <person name="Nishiyashiki S."/>
            <person name="Murakami T."/>
        </authorList>
    </citation>
    <scope>NUCLEOTIDE SEQUENCE</scope>
    <source>
        <strain evidence="12">FB-5</strain>
    </source>
</reference>
<evidence type="ECO:0000313" key="12">
    <source>
        <dbReference type="EMBL" id="BDI06729.1"/>
    </source>
</evidence>
<organism evidence="12 13">
    <name type="scientific">Sphaerotilus microaerophilus</name>
    <dbReference type="NCBI Taxonomy" id="2914710"/>
    <lineage>
        <taxon>Bacteria</taxon>
        <taxon>Pseudomonadati</taxon>
        <taxon>Pseudomonadota</taxon>
        <taxon>Betaproteobacteria</taxon>
        <taxon>Burkholderiales</taxon>
        <taxon>Sphaerotilaceae</taxon>
        <taxon>Sphaerotilus</taxon>
    </lineage>
</organism>
<dbReference type="PANTHER" id="PTHR21600">
    <property type="entry name" value="MITOCHONDRIAL RNA PSEUDOURIDINE SYNTHASE"/>
    <property type="match status" value="1"/>
</dbReference>
<dbReference type="Gene3D" id="3.30.2350.10">
    <property type="entry name" value="Pseudouridine synthase"/>
    <property type="match status" value="1"/>
</dbReference>
<dbReference type="PANTHER" id="PTHR21600:SF44">
    <property type="entry name" value="RIBOSOMAL LARGE SUBUNIT PSEUDOURIDINE SYNTHASE D"/>
    <property type="match status" value="1"/>
</dbReference>
<evidence type="ECO:0000313" key="13">
    <source>
        <dbReference type="Proteomes" id="UP001057498"/>
    </source>
</evidence>
<dbReference type="Pfam" id="PF01479">
    <property type="entry name" value="S4"/>
    <property type="match status" value="1"/>
</dbReference>
<keyword evidence="13" id="KW-1185">Reference proteome</keyword>